<dbReference type="VEuPathDB" id="FungiDB:HpaG814165"/>
<protein>
    <submittedName>
        <fullName evidence="1">Uncharacterized protein</fullName>
    </submittedName>
</protein>
<dbReference type="AlphaFoldDB" id="M4C4Z5"/>
<reference evidence="1" key="2">
    <citation type="submission" date="2015-06" db="UniProtKB">
        <authorList>
            <consortium name="EnsemblProtists"/>
        </authorList>
    </citation>
    <scope>IDENTIFICATION</scope>
    <source>
        <strain evidence="1">Emoy2</strain>
    </source>
</reference>
<keyword evidence="2" id="KW-1185">Reference proteome</keyword>
<name>M4C4Z5_HYAAE</name>
<sequence>MLSRVSDTRVFASSEDVVFKTSSRCTRSEAHQYTNEELQGAGDDQQSMMDQACVQSCGSDWETGTMELVFLASGAIRAREGCLIGSRRLKLPQGYGIATGTRRRFKRGQLDFGQVRDYDDEHQSIFGARQNRRGRRYQMDQKRKKMLLLLLVRRRRRRRRSFFLMMTVVRLFQRVLQRVRREKRRQLELLDGYNRRDGNLDVGIFMMSCRRVLQQGTLGT</sequence>
<accession>M4C4Z5</accession>
<dbReference type="Proteomes" id="UP000011713">
    <property type="component" value="Unassembled WGS sequence"/>
</dbReference>
<organism evidence="1 2">
    <name type="scientific">Hyaloperonospora arabidopsidis (strain Emoy2)</name>
    <name type="common">Downy mildew agent</name>
    <name type="synonym">Peronospora arabidopsidis</name>
    <dbReference type="NCBI Taxonomy" id="559515"/>
    <lineage>
        <taxon>Eukaryota</taxon>
        <taxon>Sar</taxon>
        <taxon>Stramenopiles</taxon>
        <taxon>Oomycota</taxon>
        <taxon>Peronosporomycetes</taxon>
        <taxon>Peronosporales</taxon>
        <taxon>Peronosporaceae</taxon>
        <taxon>Hyaloperonospora</taxon>
    </lineage>
</organism>
<dbReference type="HOGENOM" id="CLU_1258209_0_0_1"/>
<dbReference type="EMBL" id="JH598277">
    <property type="status" value="NOT_ANNOTATED_CDS"/>
    <property type="molecule type" value="Genomic_DNA"/>
</dbReference>
<reference evidence="2" key="1">
    <citation type="journal article" date="2010" name="Science">
        <title>Signatures of adaptation to obligate biotrophy in the Hyaloperonospora arabidopsidis genome.</title>
        <authorList>
            <person name="Baxter L."/>
            <person name="Tripathy S."/>
            <person name="Ishaque N."/>
            <person name="Boot N."/>
            <person name="Cabral A."/>
            <person name="Kemen E."/>
            <person name="Thines M."/>
            <person name="Ah-Fong A."/>
            <person name="Anderson R."/>
            <person name="Badejoko W."/>
            <person name="Bittner-Eddy P."/>
            <person name="Boore J.L."/>
            <person name="Chibucos M.C."/>
            <person name="Coates M."/>
            <person name="Dehal P."/>
            <person name="Delehaunty K."/>
            <person name="Dong S."/>
            <person name="Downton P."/>
            <person name="Dumas B."/>
            <person name="Fabro G."/>
            <person name="Fronick C."/>
            <person name="Fuerstenberg S.I."/>
            <person name="Fulton L."/>
            <person name="Gaulin E."/>
            <person name="Govers F."/>
            <person name="Hughes L."/>
            <person name="Humphray S."/>
            <person name="Jiang R.H."/>
            <person name="Judelson H."/>
            <person name="Kamoun S."/>
            <person name="Kyung K."/>
            <person name="Meijer H."/>
            <person name="Minx P."/>
            <person name="Morris P."/>
            <person name="Nelson J."/>
            <person name="Phuntumart V."/>
            <person name="Qutob D."/>
            <person name="Rehmany A."/>
            <person name="Rougon-Cardoso A."/>
            <person name="Ryden P."/>
            <person name="Torto-Alalibo T."/>
            <person name="Studholme D."/>
            <person name="Wang Y."/>
            <person name="Win J."/>
            <person name="Wood J."/>
            <person name="Clifton S.W."/>
            <person name="Rogers J."/>
            <person name="Van den Ackerveken G."/>
            <person name="Jones J.D."/>
            <person name="McDowell J.M."/>
            <person name="Beynon J."/>
            <person name="Tyler B.M."/>
        </authorList>
    </citation>
    <scope>NUCLEOTIDE SEQUENCE [LARGE SCALE GENOMIC DNA]</scope>
    <source>
        <strain evidence="2">Emoy2</strain>
    </source>
</reference>
<dbReference type="InParanoid" id="M4C4Z5"/>
<proteinExistence type="predicted"/>
<evidence type="ECO:0000313" key="1">
    <source>
        <dbReference type="EnsemblProtists" id="HpaP814165"/>
    </source>
</evidence>
<evidence type="ECO:0000313" key="2">
    <source>
        <dbReference type="Proteomes" id="UP000011713"/>
    </source>
</evidence>
<dbReference type="EnsemblProtists" id="HpaT814165">
    <property type="protein sequence ID" value="HpaP814165"/>
    <property type="gene ID" value="HpaG814165"/>
</dbReference>